<accession>A0A4T0B8K5</accession>
<gene>
    <name evidence="9" type="ORF">D6C78_09626</name>
</gene>
<dbReference type="PROSITE" id="PS50845">
    <property type="entry name" value="RETICULON"/>
    <property type="match status" value="1"/>
</dbReference>
<feature type="compositionally biased region" description="Polar residues" evidence="7">
    <location>
        <begin position="437"/>
        <end position="466"/>
    </location>
</feature>
<feature type="transmembrane region" description="Helical" evidence="6">
    <location>
        <begin position="272"/>
        <end position="290"/>
    </location>
</feature>
<organism evidence="9 10">
    <name type="scientific">Aureobasidium pullulans</name>
    <name type="common">Black yeast</name>
    <name type="synonym">Pullularia pullulans</name>
    <dbReference type="NCBI Taxonomy" id="5580"/>
    <lineage>
        <taxon>Eukaryota</taxon>
        <taxon>Fungi</taxon>
        <taxon>Dikarya</taxon>
        <taxon>Ascomycota</taxon>
        <taxon>Pezizomycotina</taxon>
        <taxon>Dothideomycetes</taxon>
        <taxon>Dothideomycetidae</taxon>
        <taxon>Dothideales</taxon>
        <taxon>Saccotheciaceae</taxon>
        <taxon>Aureobasidium</taxon>
    </lineage>
</organism>
<keyword evidence="5 6" id="KW-0472">Membrane</keyword>
<feature type="region of interest" description="Disordered" evidence="7">
    <location>
        <begin position="346"/>
        <end position="371"/>
    </location>
</feature>
<proteinExistence type="predicted"/>
<dbReference type="AlphaFoldDB" id="A0A4T0B8K5"/>
<evidence type="ECO:0000256" key="6">
    <source>
        <dbReference type="RuleBase" id="RU363132"/>
    </source>
</evidence>
<keyword evidence="3 6" id="KW-0256">Endoplasmic reticulum</keyword>
<feature type="compositionally biased region" description="Low complexity" evidence="7">
    <location>
        <begin position="354"/>
        <end position="366"/>
    </location>
</feature>
<dbReference type="EMBL" id="QZBZ01000358">
    <property type="protein sequence ID" value="TIA30389.1"/>
    <property type="molecule type" value="Genomic_DNA"/>
</dbReference>
<keyword evidence="2 6" id="KW-0812">Transmembrane</keyword>
<reference evidence="9 10" key="1">
    <citation type="submission" date="2018-10" db="EMBL/GenBank/DDBJ databases">
        <title>Fifty Aureobasidium pullulans genomes reveal a recombining polyextremotolerant generalist.</title>
        <authorList>
            <person name="Gostincar C."/>
            <person name="Turk M."/>
            <person name="Zajc J."/>
            <person name="Gunde-Cimerman N."/>
        </authorList>
    </citation>
    <scope>NUCLEOTIDE SEQUENCE [LARGE SCALE GENOMIC DNA]</scope>
    <source>
        <strain evidence="9 10">EXF-1645</strain>
    </source>
</reference>
<feature type="transmembrane region" description="Helical" evidence="6">
    <location>
        <begin position="249"/>
        <end position="266"/>
    </location>
</feature>
<dbReference type="Proteomes" id="UP000308724">
    <property type="component" value="Unassembled WGS sequence"/>
</dbReference>
<evidence type="ECO:0000313" key="10">
    <source>
        <dbReference type="Proteomes" id="UP000308724"/>
    </source>
</evidence>
<comment type="caution">
    <text evidence="9">The sequence shown here is derived from an EMBL/GenBank/DDBJ whole genome shotgun (WGS) entry which is preliminary data.</text>
</comment>
<feature type="domain" description="Reticulon" evidence="8">
    <location>
        <begin position="144"/>
        <end position="342"/>
    </location>
</feature>
<keyword evidence="4 6" id="KW-1133">Transmembrane helix</keyword>
<feature type="transmembrane region" description="Helical" evidence="6">
    <location>
        <begin position="179"/>
        <end position="200"/>
    </location>
</feature>
<dbReference type="GO" id="GO:0005789">
    <property type="term" value="C:endoplasmic reticulum membrane"/>
    <property type="evidence" value="ECO:0007669"/>
    <property type="project" value="UniProtKB-SubCell"/>
</dbReference>
<evidence type="ECO:0000256" key="1">
    <source>
        <dbReference type="ARBA" id="ARBA00004477"/>
    </source>
</evidence>
<evidence type="ECO:0000256" key="3">
    <source>
        <dbReference type="ARBA" id="ARBA00022824"/>
    </source>
</evidence>
<dbReference type="Pfam" id="PF02453">
    <property type="entry name" value="Reticulon"/>
    <property type="match status" value="1"/>
</dbReference>
<sequence>MSNTNYPNLNPQLQNAKDAVVNTLAVSAHREEARCVTHEFTAPAFSWWVFAASLPNQPYQQTEAALQFDFHLADFFLSTVLLLLTMSSDANAAYQNIANGPAAEKARIEGEKTSQEYSNLMDSKRVPEQPAATGQSLTHYHSFFYNLLSWENPRVTTISFASILTFIFFTRYVPILKYLFKALYIVLGITAAAEVVGKLVMNRGFASQMRPRKYYTIPRETLEASLDDVEQLINFFVIEFQRIMFGENVFVTVGAFFVTFISYFLVKIMPTWGLALLFTTLIYTVPLVYINNREVIDAQIENASTIINEQTQQVRTIAAEQTQHATDIAKSTATDLSNRASELIGQAKHRAGQADAPNPANLNPAKNEPEREIKKEDIQNAANDLTNKAAATAQDAANKTSATAQDAANKTSATAQNAYDSAASTAQVAADKTSATAQSAADKTSNATGNSYNSFGSQSTASQSIDRSTEPLTEFNAPSVPTTEPSAASHTLPVLKDENVYHENSAPEQVREEAPLL</sequence>
<evidence type="ECO:0000256" key="4">
    <source>
        <dbReference type="ARBA" id="ARBA00022989"/>
    </source>
</evidence>
<evidence type="ECO:0000256" key="7">
    <source>
        <dbReference type="SAM" id="MobiDB-lite"/>
    </source>
</evidence>
<feature type="region of interest" description="Disordered" evidence="7">
    <location>
        <begin position="437"/>
        <end position="517"/>
    </location>
</feature>
<feature type="transmembrane region" description="Helical" evidence="6">
    <location>
        <begin position="155"/>
        <end position="173"/>
    </location>
</feature>
<evidence type="ECO:0000256" key="2">
    <source>
        <dbReference type="ARBA" id="ARBA00022692"/>
    </source>
</evidence>
<dbReference type="InterPro" id="IPR003388">
    <property type="entry name" value="Reticulon"/>
</dbReference>
<evidence type="ECO:0000256" key="5">
    <source>
        <dbReference type="ARBA" id="ARBA00023136"/>
    </source>
</evidence>
<feature type="compositionally biased region" description="Polar residues" evidence="7">
    <location>
        <begin position="479"/>
        <end position="489"/>
    </location>
</feature>
<comment type="subcellular location">
    <subcellularLocation>
        <location evidence="1 6">Endoplasmic reticulum membrane</location>
        <topology evidence="1 6">Multi-pass membrane protein</topology>
    </subcellularLocation>
</comment>
<evidence type="ECO:0000259" key="8">
    <source>
        <dbReference type="PROSITE" id="PS50845"/>
    </source>
</evidence>
<name>A0A4T0B8K5_AURPU</name>
<protein>
    <recommendedName>
        <fullName evidence="6">Reticulon-like protein</fullName>
    </recommendedName>
</protein>
<evidence type="ECO:0000313" key="9">
    <source>
        <dbReference type="EMBL" id="TIA30389.1"/>
    </source>
</evidence>